<keyword evidence="2" id="KW-1185">Reference proteome</keyword>
<protein>
    <submittedName>
        <fullName evidence="1">Uncharacterized protein</fullName>
    </submittedName>
</protein>
<gene>
    <name evidence="1" type="ORF">Salat_0151400</name>
</gene>
<reference evidence="1" key="2">
    <citation type="journal article" date="2024" name="Plant">
        <title>Genomic evolution and insights into agronomic trait innovations of Sesamum species.</title>
        <authorList>
            <person name="Miao H."/>
            <person name="Wang L."/>
            <person name="Qu L."/>
            <person name="Liu H."/>
            <person name="Sun Y."/>
            <person name="Le M."/>
            <person name="Wang Q."/>
            <person name="Wei S."/>
            <person name="Zheng Y."/>
            <person name="Lin W."/>
            <person name="Duan Y."/>
            <person name="Cao H."/>
            <person name="Xiong S."/>
            <person name="Wang X."/>
            <person name="Wei L."/>
            <person name="Li C."/>
            <person name="Ma Q."/>
            <person name="Ju M."/>
            <person name="Zhao R."/>
            <person name="Li G."/>
            <person name="Mu C."/>
            <person name="Tian Q."/>
            <person name="Mei H."/>
            <person name="Zhang T."/>
            <person name="Gao T."/>
            <person name="Zhang H."/>
        </authorList>
    </citation>
    <scope>NUCLEOTIDE SEQUENCE</scope>
    <source>
        <strain evidence="1">3651</strain>
    </source>
</reference>
<dbReference type="EMBL" id="JACGWO010000001">
    <property type="protein sequence ID" value="KAK4438172.1"/>
    <property type="molecule type" value="Genomic_DNA"/>
</dbReference>
<sequence>MVDVSISKGIAEGMHRHLIIFTPPRTRSESPAEDRIQRFQVKEKENGAVRDRVSYLSMVIVWLPIGPPGRSGNAPSVVEAVAVKILRMTQGGRNINGLCRKNFENGSTLIWLMQWSCQGAKM</sequence>
<comment type="caution">
    <text evidence="1">The sequence shown here is derived from an EMBL/GenBank/DDBJ whole genome shotgun (WGS) entry which is preliminary data.</text>
</comment>
<dbReference type="AlphaFoldDB" id="A0AAE1YY10"/>
<accession>A0AAE1YY10</accession>
<dbReference type="Proteomes" id="UP001293254">
    <property type="component" value="Unassembled WGS sequence"/>
</dbReference>
<name>A0AAE1YY10_9LAMI</name>
<evidence type="ECO:0000313" key="1">
    <source>
        <dbReference type="EMBL" id="KAK4438172.1"/>
    </source>
</evidence>
<evidence type="ECO:0000313" key="2">
    <source>
        <dbReference type="Proteomes" id="UP001293254"/>
    </source>
</evidence>
<proteinExistence type="predicted"/>
<reference evidence="1" key="1">
    <citation type="submission" date="2020-06" db="EMBL/GenBank/DDBJ databases">
        <authorList>
            <person name="Li T."/>
            <person name="Hu X."/>
            <person name="Zhang T."/>
            <person name="Song X."/>
            <person name="Zhang H."/>
            <person name="Dai N."/>
            <person name="Sheng W."/>
            <person name="Hou X."/>
            <person name="Wei L."/>
        </authorList>
    </citation>
    <scope>NUCLEOTIDE SEQUENCE</scope>
    <source>
        <strain evidence="1">3651</strain>
        <tissue evidence="1">Leaf</tissue>
    </source>
</reference>
<organism evidence="1 2">
    <name type="scientific">Sesamum alatum</name>
    <dbReference type="NCBI Taxonomy" id="300844"/>
    <lineage>
        <taxon>Eukaryota</taxon>
        <taxon>Viridiplantae</taxon>
        <taxon>Streptophyta</taxon>
        <taxon>Embryophyta</taxon>
        <taxon>Tracheophyta</taxon>
        <taxon>Spermatophyta</taxon>
        <taxon>Magnoliopsida</taxon>
        <taxon>eudicotyledons</taxon>
        <taxon>Gunneridae</taxon>
        <taxon>Pentapetalae</taxon>
        <taxon>asterids</taxon>
        <taxon>lamiids</taxon>
        <taxon>Lamiales</taxon>
        <taxon>Pedaliaceae</taxon>
        <taxon>Sesamum</taxon>
    </lineage>
</organism>